<name>A0ABQ9D1A2_9PASS</name>
<keyword evidence="1" id="KW-0732">Signal</keyword>
<keyword evidence="3" id="KW-1185">Reference proteome</keyword>
<organism evidence="2 3">
    <name type="scientific">Willisornis vidua</name>
    <name type="common">Xingu scale-backed antbird</name>
    <dbReference type="NCBI Taxonomy" id="1566151"/>
    <lineage>
        <taxon>Eukaryota</taxon>
        <taxon>Metazoa</taxon>
        <taxon>Chordata</taxon>
        <taxon>Craniata</taxon>
        <taxon>Vertebrata</taxon>
        <taxon>Euteleostomi</taxon>
        <taxon>Archelosauria</taxon>
        <taxon>Archosauria</taxon>
        <taxon>Dinosauria</taxon>
        <taxon>Saurischia</taxon>
        <taxon>Theropoda</taxon>
        <taxon>Coelurosauria</taxon>
        <taxon>Aves</taxon>
        <taxon>Neognathae</taxon>
        <taxon>Neoaves</taxon>
        <taxon>Telluraves</taxon>
        <taxon>Australaves</taxon>
        <taxon>Passeriformes</taxon>
        <taxon>Thamnophilidae</taxon>
        <taxon>Willisornis</taxon>
    </lineage>
</organism>
<dbReference type="Proteomes" id="UP001145742">
    <property type="component" value="Unassembled WGS sequence"/>
</dbReference>
<evidence type="ECO:0000256" key="1">
    <source>
        <dbReference type="SAM" id="SignalP"/>
    </source>
</evidence>
<reference evidence="2" key="1">
    <citation type="submission" date="2019-10" db="EMBL/GenBank/DDBJ databases">
        <authorList>
            <person name="Soares A.E.R."/>
            <person name="Aleixo A."/>
            <person name="Schneider P."/>
            <person name="Miyaki C.Y."/>
            <person name="Schneider M.P."/>
            <person name="Mello C."/>
            <person name="Vasconcelos A.T.R."/>
        </authorList>
    </citation>
    <scope>NUCLEOTIDE SEQUENCE</scope>
    <source>
        <tissue evidence="2">Muscle</tissue>
    </source>
</reference>
<gene>
    <name evidence="2" type="ORF">WISP_111443</name>
</gene>
<accession>A0ABQ9D1A2</accession>
<protein>
    <submittedName>
        <fullName evidence="2">Uncharacterized protein</fullName>
    </submittedName>
</protein>
<evidence type="ECO:0000313" key="3">
    <source>
        <dbReference type="Proteomes" id="UP001145742"/>
    </source>
</evidence>
<proteinExistence type="predicted"/>
<comment type="caution">
    <text evidence="2">The sequence shown here is derived from an EMBL/GenBank/DDBJ whole genome shotgun (WGS) entry which is preliminary data.</text>
</comment>
<feature type="chain" id="PRO_5046931132" evidence="1">
    <location>
        <begin position="22"/>
        <end position="187"/>
    </location>
</feature>
<dbReference type="EMBL" id="WHWB01034440">
    <property type="protein sequence ID" value="KAJ7409949.1"/>
    <property type="molecule type" value="Genomic_DNA"/>
</dbReference>
<feature type="signal peptide" evidence="1">
    <location>
        <begin position="1"/>
        <end position="21"/>
    </location>
</feature>
<sequence>MYCPESCFFLLTICLVATSLGNHQRNSHWCFESVQWSELLQELEELNKRGFSLECEEVSNEDLCSPEKMLKAVKYDNGAIVHIVHEIAEFFKRAVTPSQDKSLFLRGMYEAHAHLKTCLNPSLNIIHESTVKDCFKKMENFVAKLPPSVVLKEENRQSFRPNYPFGPNPHKHLADRSYVPIFSETNG</sequence>
<evidence type="ECO:0000313" key="2">
    <source>
        <dbReference type="EMBL" id="KAJ7409949.1"/>
    </source>
</evidence>